<name>A0A1L7CR49_9CORY</name>
<proteinExistence type="inferred from homology"/>
<dbReference type="PANTHER" id="PTHR30346">
    <property type="entry name" value="TRANSCRIPTIONAL DUAL REGULATOR HCAR-RELATED"/>
    <property type="match status" value="1"/>
</dbReference>
<dbReference type="Proteomes" id="UP000185434">
    <property type="component" value="Chromosome"/>
</dbReference>
<feature type="domain" description="HTH lysR-type" evidence="6">
    <location>
        <begin position="2"/>
        <end position="59"/>
    </location>
</feature>
<dbReference type="OrthoDB" id="4131546at2"/>
<dbReference type="EMBL" id="CP009247">
    <property type="protein sequence ID" value="APT88323.1"/>
    <property type="molecule type" value="Genomic_DNA"/>
</dbReference>
<gene>
    <name evidence="7" type="ORF">CFRA_02460</name>
</gene>
<evidence type="ECO:0000256" key="2">
    <source>
        <dbReference type="ARBA" id="ARBA00023015"/>
    </source>
</evidence>
<evidence type="ECO:0000256" key="1">
    <source>
        <dbReference type="ARBA" id="ARBA00009437"/>
    </source>
</evidence>
<dbReference type="PANTHER" id="PTHR30346:SF29">
    <property type="entry name" value="LYSR SUBSTRATE-BINDING"/>
    <property type="match status" value="1"/>
</dbReference>
<evidence type="ECO:0000313" key="8">
    <source>
        <dbReference type="Proteomes" id="UP000185434"/>
    </source>
</evidence>
<dbReference type="InterPro" id="IPR000847">
    <property type="entry name" value="LysR_HTH_N"/>
</dbReference>
<dbReference type="Pfam" id="PF00126">
    <property type="entry name" value="HTH_1"/>
    <property type="match status" value="1"/>
</dbReference>
<keyword evidence="8" id="KW-1185">Reference proteome</keyword>
<dbReference type="GO" id="GO:0003700">
    <property type="term" value="F:DNA-binding transcription factor activity"/>
    <property type="evidence" value="ECO:0007669"/>
    <property type="project" value="InterPro"/>
</dbReference>
<evidence type="ECO:0000256" key="3">
    <source>
        <dbReference type="ARBA" id="ARBA00023125"/>
    </source>
</evidence>
<dbReference type="GO" id="GO:0003677">
    <property type="term" value="F:DNA binding"/>
    <property type="evidence" value="ECO:0007669"/>
    <property type="project" value="UniProtKB-KW"/>
</dbReference>
<comment type="similarity">
    <text evidence="1">Belongs to the LysR transcriptional regulatory family.</text>
</comment>
<dbReference type="SUPFAM" id="SSF46785">
    <property type="entry name" value="Winged helix' DNA-binding domain"/>
    <property type="match status" value="1"/>
</dbReference>
<dbReference type="Pfam" id="PF03466">
    <property type="entry name" value="LysR_substrate"/>
    <property type="match status" value="1"/>
</dbReference>
<dbReference type="AlphaFoldDB" id="A0A1L7CR49"/>
<dbReference type="Gene3D" id="3.40.190.10">
    <property type="entry name" value="Periplasmic binding protein-like II"/>
    <property type="match status" value="2"/>
</dbReference>
<evidence type="ECO:0000259" key="6">
    <source>
        <dbReference type="PROSITE" id="PS50931"/>
    </source>
</evidence>
<evidence type="ECO:0000313" key="7">
    <source>
        <dbReference type="EMBL" id="APT88323.1"/>
    </source>
</evidence>
<evidence type="ECO:0000256" key="4">
    <source>
        <dbReference type="ARBA" id="ARBA00023159"/>
    </source>
</evidence>
<dbReference type="InterPro" id="IPR005119">
    <property type="entry name" value="LysR_subst-bd"/>
</dbReference>
<dbReference type="Gene3D" id="1.10.10.10">
    <property type="entry name" value="Winged helix-like DNA-binding domain superfamily/Winged helix DNA-binding domain"/>
    <property type="match status" value="1"/>
</dbReference>
<keyword evidence="2" id="KW-0805">Transcription regulation</keyword>
<dbReference type="SUPFAM" id="SSF53850">
    <property type="entry name" value="Periplasmic binding protein-like II"/>
    <property type="match status" value="1"/>
</dbReference>
<sequence>MFNLQRLRVLSEFARLGTVGAVAAQLNYTHSAISQQLAQLEAEAGCPLTERDGRRLRLTAKGEQLVDYAERLLALAREAEAAMATEEVRGTVRLGSFQSVLSGVVPTAIAELAQRHPGLTVRVFQRELAEGLDDLRARRLDLLLGEEFSLTATVGASAASGLHREHLVDDPWVLITPPSGPWSARELGELAAAPWALDPPGTPPGSWAHAACWHAGFSPRVVYETIDPMLQAQLVADGHAVAMVSGLLVPHLEGVRRVRLPGDPTRRLYSVVNAGREHLPALRAVRAALARALPAGR</sequence>
<reference evidence="7 8" key="1">
    <citation type="submission" date="2014-08" db="EMBL/GenBank/DDBJ databases">
        <title>Complete genome sequence of Corynebacterium frankenforstense ST18(T) (=DSM 45800(T)), isolated from raw cow milk.</title>
        <authorList>
            <person name="Ruckert C."/>
            <person name="Albersmeier A."/>
            <person name="Winkler A."/>
            <person name="Lipski A."/>
            <person name="Kalinowski J."/>
        </authorList>
    </citation>
    <scope>NUCLEOTIDE SEQUENCE [LARGE SCALE GENOMIC DNA]</scope>
    <source>
        <strain evidence="7 8">ST18</strain>
    </source>
</reference>
<dbReference type="KEGG" id="cfk:CFRA_02460"/>
<dbReference type="InterPro" id="IPR036390">
    <property type="entry name" value="WH_DNA-bd_sf"/>
</dbReference>
<dbReference type="PROSITE" id="PS50931">
    <property type="entry name" value="HTH_LYSR"/>
    <property type="match status" value="1"/>
</dbReference>
<evidence type="ECO:0000256" key="5">
    <source>
        <dbReference type="ARBA" id="ARBA00023163"/>
    </source>
</evidence>
<dbReference type="GO" id="GO:0032993">
    <property type="term" value="C:protein-DNA complex"/>
    <property type="evidence" value="ECO:0007669"/>
    <property type="project" value="TreeGrafter"/>
</dbReference>
<keyword evidence="4" id="KW-0010">Activator</keyword>
<organism evidence="7 8">
    <name type="scientific">Corynebacterium frankenforstense DSM 45800</name>
    <dbReference type="NCBI Taxonomy" id="1437875"/>
    <lineage>
        <taxon>Bacteria</taxon>
        <taxon>Bacillati</taxon>
        <taxon>Actinomycetota</taxon>
        <taxon>Actinomycetes</taxon>
        <taxon>Mycobacteriales</taxon>
        <taxon>Corynebacteriaceae</taxon>
        <taxon>Corynebacterium</taxon>
    </lineage>
</organism>
<accession>A0A1L7CR49</accession>
<keyword evidence="3" id="KW-0238">DNA-binding</keyword>
<dbReference type="RefSeq" id="WP_075663298.1">
    <property type="nucleotide sequence ID" value="NZ_CP009247.1"/>
</dbReference>
<protein>
    <recommendedName>
        <fullName evidence="6">HTH lysR-type domain-containing protein</fullName>
    </recommendedName>
</protein>
<dbReference type="InterPro" id="IPR036388">
    <property type="entry name" value="WH-like_DNA-bd_sf"/>
</dbReference>
<keyword evidence="5" id="KW-0804">Transcription</keyword>